<dbReference type="InterPro" id="IPR036291">
    <property type="entry name" value="NAD(P)-bd_dom_sf"/>
</dbReference>
<dbReference type="GO" id="GO:0009086">
    <property type="term" value="P:methionine biosynthetic process"/>
    <property type="evidence" value="ECO:0007669"/>
    <property type="project" value="UniProtKB-KW"/>
</dbReference>
<evidence type="ECO:0000259" key="10">
    <source>
        <dbReference type="Pfam" id="PF02882"/>
    </source>
</evidence>
<dbReference type="PANTHER" id="PTHR48099:SF5">
    <property type="entry name" value="C-1-TETRAHYDROFOLATE SYNTHASE, CYTOPLASMIC"/>
    <property type="match status" value="1"/>
</dbReference>
<keyword evidence="6" id="KW-0560">Oxidoreductase</keyword>
<dbReference type="Pfam" id="PF00763">
    <property type="entry name" value="THF_DHG_CYH"/>
    <property type="match status" value="1"/>
</dbReference>
<dbReference type="PANTHER" id="PTHR48099">
    <property type="entry name" value="C-1-TETRAHYDROFOLATE SYNTHASE, CYTOPLASMIC-RELATED"/>
    <property type="match status" value="1"/>
</dbReference>
<evidence type="ECO:0000259" key="9">
    <source>
        <dbReference type="Pfam" id="PF00763"/>
    </source>
</evidence>
<keyword evidence="4" id="KW-0378">Hydrolase</keyword>
<evidence type="ECO:0000256" key="6">
    <source>
        <dbReference type="ARBA" id="ARBA00023002"/>
    </source>
</evidence>
<dbReference type="InterPro" id="IPR020631">
    <property type="entry name" value="THF_DH/CycHdrlase_NAD-bd_dom"/>
</dbReference>
<dbReference type="InterPro" id="IPR000672">
    <property type="entry name" value="THF_DH/CycHdrlase"/>
</dbReference>
<keyword evidence="2" id="KW-0554">One-carbon metabolism</keyword>
<dbReference type="EMBL" id="PCWS01000077">
    <property type="protein sequence ID" value="PIR08381.1"/>
    <property type="molecule type" value="Genomic_DNA"/>
</dbReference>
<dbReference type="AlphaFoldDB" id="A0A2H0NHM4"/>
<keyword evidence="7" id="KW-0486">Methionine biosynthesis</keyword>
<evidence type="ECO:0000256" key="8">
    <source>
        <dbReference type="ARBA" id="ARBA00023268"/>
    </source>
</evidence>
<evidence type="ECO:0000256" key="5">
    <source>
        <dbReference type="ARBA" id="ARBA00022857"/>
    </source>
</evidence>
<evidence type="ECO:0000256" key="4">
    <source>
        <dbReference type="ARBA" id="ARBA00022801"/>
    </source>
</evidence>
<evidence type="ECO:0008006" key="13">
    <source>
        <dbReference type="Google" id="ProtNLM"/>
    </source>
</evidence>
<dbReference type="GO" id="GO:0004477">
    <property type="term" value="F:methenyltetrahydrofolate cyclohydrolase activity"/>
    <property type="evidence" value="ECO:0007669"/>
    <property type="project" value="TreeGrafter"/>
</dbReference>
<evidence type="ECO:0000313" key="12">
    <source>
        <dbReference type="Proteomes" id="UP000230707"/>
    </source>
</evidence>
<dbReference type="Gene3D" id="3.40.50.720">
    <property type="entry name" value="NAD(P)-binding Rossmann-like Domain"/>
    <property type="match status" value="1"/>
</dbReference>
<comment type="caution">
    <text evidence="11">The sequence shown here is derived from an EMBL/GenBank/DDBJ whole genome shotgun (WGS) entry which is preliminary data.</text>
</comment>
<dbReference type="GO" id="GO:0004488">
    <property type="term" value="F:methylenetetrahydrofolate dehydrogenase (NADP+) activity"/>
    <property type="evidence" value="ECO:0007669"/>
    <property type="project" value="InterPro"/>
</dbReference>
<sequence length="278" mass="31028">MKIDGTAIANTILPRLERSVNTLLEKHIHPHLAIVLVGNDLSSSIYVGIKQKIGKKIGAKVSVFKLLPSITSSELIHLINLLNYEQSVHGIIIQRPVPIVISNQQLNKLVIHTKDVDGFHPQSLYTSPIALAVLDIIKWAYHNKRNTGEFISWLKKQNILIIGRGETGGYPIIKYFKKLKIEVRIGHTQSKNIYKLSKKSSIIISCVGKPNIVRHNMVNKETMIIGIGLHEENNKLLPDYDQNIISKNVSFYTPVPGGVGPVNVAYLFKNLVDAARKA</sequence>
<feature type="domain" description="Tetrahydrofolate dehydrogenase/cyclohydrolase catalytic" evidence="9">
    <location>
        <begin position="3"/>
        <end position="117"/>
    </location>
</feature>
<dbReference type="Gene3D" id="3.40.50.10860">
    <property type="entry name" value="Leucine Dehydrogenase, chain A, domain 1"/>
    <property type="match status" value="1"/>
</dbReference>
<dbReference type="InterPro" id="IPR046346">
    <property type="entry name" value="Aminoacid_DH-like_N_sf"/>
</dbReference>
<dbReference type="SUPFAM" id="SSF51735">
    <property type="entry name" value="NAD(P)-binding Rossmann-fold domains"/>
    <property type="match status" value="1"/>
</dbReference>
<proteinExistence type="predicted"/>
<keyword evidence="5" id="KW-0521">NADP</keyword>
<organism evidence="11 12">
    <name type="scientific">Candidatus Gottesmanbacteria bacterium CG11_big_fil_rev_8_21_14_0_20_37_11</name>
    <dbReference type="NCBI Taxonomy" id="1974575"/>
    <lineage>
        <taxon>Bacteria</taxon>
        <taxon>Candidatus Gottesmaniibacteriota</taxon>
    </lineage>
</organism>
<dbReference type="PRINTS" id="PR00085">
    <property type="entry name" value="THFDHDRGNASE"/>
</dbReference>
<keyword evidence="8" id="KW-0511">Multifunctional enzyme</keyword>
<accession>A0A2H0NHM4</accession>
<evidence type="ECO:0000256" key="7">
    <source>
        <dbReference type="ARBA" id="ARBA00023167"/>
    </source>
</evidence>
<dbReference type="SUPFAM" id="SSF53223">
    <property type="entry name" value="Aminoacid dehydrogenase-like, N-terminal domain"/>
    <property type="match status" value="1"/>
</dbReference>
<dbReference type="Proteomes" id="UP000230707">
    <property type="component" value="Unassembled WGS sequence"/>
</dbReference>
<dbReference type="InterPro" id="IPR020630">
    <property type="entry name" value="THF_DH/CycHdrlase_cat_dom"/>
</dbReference>
<keyword evidence="7" id="KW-0028">Amino-acid biosynthesis</keyword>
<protein>
    <recommendedName>
        <fullName evidence="13">Methenyltetrahydrofolate cyclohydrolase</fullName>
    </recommendedName>
</protein>
<dbReference type="GO" id="GO:0035999">
    <property type="term" value="P:tetrahydrofolate interconversion"/>
    <property type="evidence" value="ECO:0007669"/>
    <property type="project" value="TreeGrafter"/>
</dbReference>
<evidence type="ECO:0000256" key="3">
    <source>
        <dbReference type="ARBA" id="ARBA00022755"/>
    </source>
</evidence>
<dbReference type="GO" id="GO:0005829">
    <property type="term" value="C:cytosol"/>
    <property type="evidence" value="ECO:0007669"/>
    <property type="project" value="TreeGrafter"/>
</dbReference>
<evidence type="ECO:0000256" key="1">
    <source>
        <dbReference type="ARBA" id="ARBA00004777"/>
    </source>
</evidence>
<evidence type="ECO:0000256" key="2">
    <source>
        <dbReference type="ARBA" id="ARBA00022563"/>
    </source>
</evidence>
<reference evidence="11 12" key="1">
    <citation type="submission" date="2017-09" db="EMBL/GenBank/DDBJ databases">
        <title>Depth-based differentiation of microbial function through sediment-hosted aquifers and enrichment of novel symbionts in the deep terrestrial subsurface.</title>
        <authorList>
            <person name="Probst A.J."/>
            <person name="Ladd B."/>
            <person name="Jarett J.K."/>
            <person name="Geller-Mcgrath D.E."/>
            <person name="Sieber C.M."/>
            <person name="Emerson J.B."/>
            <person name="Anantharaman K."/>
            <person name="Thomas B.C."/>
            <person name="Malmstrom R."/>
            <person name="Stieglmeier M."/>
            <person name="Klingl A."/>
            <person name="Woyke T."/>
            <person name="Ryan C.M."/>
            <person name="Banfield J.F."/>
        </authorList>
    </citation>
    <scope>NUCLEOTIDE SEQUENCE [LARGE SCALE GENOMIC DNA]</scope>
    <source>
        <strain evidence="11">CG11_big_fil_rev_8_21_14_0_20_37_11</strain>
    </source>
</reference>
<feature type="domain" description="Tetrahydrofolate dehydrogenase/cyclohydrolase NAD(P)-binding" evidence="10">
    <location>
        <begin position="154"/>
        <end position="277"/>
    </location>
</feature>
<name>A0A2H0NHM4_9BACT</name>
<evidence type="ECO:0000313" key="11">
    <source>
        <dbReference type="EMBL" id="PIR08381.1"/>
    </source>
</evidence>
<dbReference type="GO" id="GO:0006164">
    <property type="term" value="P:purine nucleotide biosynthetic process"/>
    <property type="evidence" value="ECO:0007669"/>
    <property type="project" value="UniProtKB-KW"/>
</dbReference>
<keyword evidence="3" id="KW-0658">Purine biosynthesis</keyword>
<comment type="pathway">
    <text evidence="1">One-carbon metabolism; tetrahydrofolate interconversion.</text>
</comment>
<dbReference type="Pfam" id="PF02882">
    <property type="entry name" value="THF_DHG_CYH_C"/>
    <property type="match status" value="1"/>
</dbReference>
<gene>
    <name evidence="11" type="ORF">COV53_03330</name>
</gene>